<dbReference type="InterPro" id="IPR036322">
    <property type="entry name" value="WD40_repeat_dom_sf"/>
</dbReference>
<dbReference type="PANTHER" id="PTHR19879:SF9">
    <property type="entry name" value="TRANSCRIPTION INITIATION FACTOR TFIID SUBUNIT 5"/>
    <property type="match status" value="1"/>
</dbReference>
<feature type="non-terminal residue" evidence="5">
    <location>
        <position position="1"/>
    </location>
</feature>
<sequence length="1250" mass="145509">EFNSFHVIWKDRYFQTYKEPFNPYSATFKKAFEHLQKKIQAQEHFKYGADELIDFKCDYSKCNPPIGLDSVKDDALLHVIYKYDYHSPITSVYWEINSAFMVPYARTVDIKGAYLPKIFQTQTVTASGENFPPEQLSYMCDMKQLKRIQDSMYSTLVPSKTPMKNICHEIINNGHLASLTDEGTEQKLYFNKDNIDELTLDNTKLTIINQIKQIYHLDMHKHMGYPLQLHHICAILLFHKGLRYKEFMFDQIAFKYNKWKYLDLYLHEAISILHKHEKREASDIEVYGGLNKVKFDIEKETKLGYFATHLYTSDDFQIAEDHKGQLGCILRFHPSMRRDSNIVSCDVSWIFSNTSTREILFSRSFMAFSADKKIDEKQRAFNIKIESEDEYTQTILLTSATHNQFIQSIDQINNILDYPTDFNLIYLALKVAEENINKAISVLSLFEKWKMEDANKEKYEQQMNEFVKRRCCNHEVNLFYMFLFEQGYLKEQTALQASILSTVIDGLPFVNKDKDKLFETLRPLPSPLYPSQCISFNQEILICGNYLDNECYSYHTIKRKYKRICLYPSNVELNGHCVMKLMDNNNSHGITLLSFGGSPKHTLMMKYVSVWDNDVIDVKNESHLNKWIPFTDNNNNPILIGRDEDNYCGARALISGSDNNLLFITYHPKNISVFDLHTFQYIKHGTLPIGSVDQIKYHCFVSKPTHGLSKKKKDKKLYEMMLFCKNTGLTIEYNEDHNLFQFYCVWVCTTIRPFYSYGFVCVDDTIWFFGGSNEDKTISKVIYKYSMLSGEWMKFEQTLPVQLDGRAVALSKNEYIHFIGGYNRGEAVSTHTKTRIEKWKTERTQNKREWIKKEKEMKRMEENEKEKKEIEEINKELKAMNTPDFKKLKKINEISQVIKHWVRLLLVKMGWIGEFESIIARYILRKHLQQSKRLGSCFAHAQSVTFSPDGSKIVSFSEDTTITILDVKLRKEIKKLKGHSNTINDVQFSHDGDMIVTCSDDKTIILWNMKSCEEKKKLKGHTDYVTSAQFSPDGKTIVSASFDKTIRIWDSISGKELNKFERKEAITHVQFSPDGQQIVAALNEAIEFWNLQTCELIQRTAINARKIKFSPDGRYVLSISKTISIWDAKSGKKIKTLMGHSDVIMDVQFLSDSDTIVSCSDDETVRLWSAELGIEIQNTELKIKTDHQLETYVVTAVAISPDGNTVATIGFLFAFKKPKKLFSKCYNVQKCLVLIMFFFSFYCVDTKQEL</sequence>
<evidence type="ECO:0000256" key="2">
    <source>
        <dbReference type="ARBA" id="ARBA00022737"/>
    </source>
</evidence>
<dbReference type="Proteomes" id="UP000023152">
    <property type="component" value="Unassembled WGS sequence"/>
</dbReference>
<dbReference type="PROSITE" id="PS50082">
    <property type="entry name" value="WD_REPEATS_2"/>
    <property type="match status" value="3"/>
</dbReference>
<accession>X6P2Q4</accession>
<evidence type="ECO:0000313" key="5">
    <source>
        <dbReference type="EMBL" id="ETO32388.1"/>
    </source>
</evidence>
<protein>
    <submittedName>
        <fullName evidence="5">G-protein beta WD-40 repeats containing protein</fullName>
    </submittedName>
</protein>
<dbReference type="InterPro" id="IPR020472">
    <property type="entry name" value="WD40_PAC1"/>
</dbReference>
<keyword evidence="2" id="KW-0677">Repeat</keyword>
<dbReference type="Gene3D" id="2.130.10.10">
    <property type="entry name" value="YVTN repeat-like/Quinoprotein amine dehydrogenase"/>
    <property type="match status" value="2"/>
</dbReference>
<dbReference type="Pfam" id="PF00400">
    <property type="entry name" value="WD40"/>
    <property type="match status" value="4"/>
</dbReference>
<proteinExistence type="predicted"/>
<dbReference type="Gene3D" id="2.120.10.80">
    <property type="entry name" value="Kelch-type beta propeller"/>
    <property type="match status" value="1"/>
</dbReference>
<dbReference type="InterPro" id="IPR015943">
    <property type="entry name" value="WD40/YVTN_repeat-like_dom_sf"/>
</dbReference>
<name>X6P2Q4_RETFI</name>
<reference evidence="5 6" key="1">
    <citation type="journal article" date="2013" name="Curr. Biol.">
        <title>The Genome of the Foraminiferan Reticulomyxa filosa.</title>
        <authorList>
            <person name="Glockner G."/>
            <person name="Hulsmann N."/>
            <person name="Schleicher M."/>
            <person name="Noegel A.A."/>
            <person name="Eichinger L."/>
            <person name="Gallinger C."/>
            <person name="Pawlowski J."/>
            <person name="Sierra R."/>
            <person name="Euteneuer U."/>
            <person name="Pillet L."/>
            <person name="Moustafa A."/>
            <person name="Platzer M."/>
            <person name="Groth M."/>
            <person name="Szafranski K."/>
            <person name="Schliwa M."/>
        </authorList>
    </citation>
    <scope>NUCLEOTIDE SEQUENCE [LARGE SCALE GENOMIC DNA]</scope>
</reference>
<evidence type="ECO:0000256" key="4">
    <source>
        <dbReference type="SAM" id="Coils"/>
    </source>
</evidence>
<keyword evidence="6" id="KW-1185">Reference proteome</keyword>
<feature type="repeat" description="WD" evidence="3">
    <location>
        <begin position="1018"/>
        <end position="1059"/>
    </location>
</feature>
<evidence type="ECO:0000313" key="6">
    <source>
        <dbReference type="Proteomes" id="UP000023152"/>
    </source>
</evidence>
<dbReference type="PROSITE" id="PS50294">
    <property type="entry name" value="WD_REPEATS_REGION"/>
    <property type="match status" value="3"/>
</dbReference>
<dbReference type="PANTHER" id="PTHR19879">
    <property type="entry name" value="TRANSCRIPTION INITIATION FACTOR TFIID"/>
    <property type="match status" value="1"/>
</dbReference>
<dbReference type="EMBL" id="ASPP01004242">
    <property type="protein sequence ID" value="ETO32388.1"/>
    <property type="molecule type" value="Genomic_DNA"/>
</dbReference>
<dbReference type="PRINTS" id="PR00320">
    <property type="entry name" value="GPROTEINBRPT"/>
</dbReference>
<dbReference type="InterPro" id="IPR015915">
    <property type="entry name" value="Kelch-typ_b-propeller"/>
</dbReference>
<dbReference type="AlphaFoldDB" id="X6P2Q4"/>
<organism evidence="5 6">
    <name type="scientific">Reticulomyxa filosa</name>
    <dbReference type="NCBI Taxonomy" id="46433"/>
    <lineage>
        <taxon>Eukaryota</taxon>
        <taxon>Sar</taxon>
        <taxon>Rhizaria</taxon>
        <taxon>Retaria</taxon>
        <taxon>Foraminifera</taxon>
        <taxon>Monothalamids</taxon>
        <taxon>Reticulomyxidae</taxon>
        <taxon>Reticulomyxa</taxon>
    </lineage>
</organism>
<feature type="coiled-coil region" evidence="4">
    <location>
        <begin position="851"/>
        <end position="880"/>
    </location>
</feature>
<dbReference type="SUPFAM" id="SSF50978">
    <property type="entry name" value="WD40 repeat-like"/>
    <property type="match status" value="1"/>
</dbReference>
<dbReference type="InterPro" id="IPR011043">
    <property type="entry name" value="Gal_Oxase/kelch_b-propeller"/>
</dbReference>
<evidence type="ECO:0000256" key="1">
    <source>
        <dbReference type="ARBA" id="ARBA00022574"/>
    </source>
</evidence>
<gene>
    <name evidence="5" type="ORF">RFI_04729</name>
</gene>
<evidence type="ECO:0000256" key="3">
    <source>
        <dbReference type="PROSITE-ProRule" id="PRU00221"/>
    </source>
</evidence>
<comment type="caution">
    <text evidence="5">The sequence shown here is derived from an EMBL/GenBank/DDBJ whole genome shotgun (WGS) entry which is preliminary data.</text>
</comment>
<dbReference type="InterPro" id="IPR019775">
    <property type="entry name" value="WD40_repeat_CS"/>
</dbReference>
<keyword evidence="4" id="KW-0175">Coiled coil</keyword>
<dbReference type="CDD" id="cd00200">
    <property type="entry name" value="WD40"/>
    <property type="match status" value="1"/>
</dbReference>
<dbReference type="PROSITE" id="PS00678">
    <property type="entry name" value="WD_REPEATS_1"/>
    <property type="match status" value="1"/>
</dbReference>
<dbReference type="SMART" id="SM00320">
    <property type="entry name" value="WD40"/>
    <property type="match status" value="6"/>
</dbReference>
<feature type="repeat" description="WD" evidence="3">
    <location>
        <begin position="976"/>
        <end position="1017"/>
    </location>
</feature>
<feature type="repeat" description="WD" evidence="3">
    <location>
        <begin position="1137"/>
        <end position="1178"/>
    </location>
</feature>
<dbReference type="SUPFAM" id="SSF50965">
    <property type="entry name" value="Galactose oxidase, central domain"/>
    <property type="match status" value="1"/>
</dbReference>
<keyword evidence="1 3" id="KW-0853">WD repeat</keyword>
<dbReference type="InterPro" id="IPR001680">
    <property type="entry name" value="WD40_rpt"/>
</dbReference>